<feature type="domain" description="Bacterial alpha-L-rhamnosidase N-terminal" evidence="2">
    <location>
        <begin position="66"/>
        <end position="203"/>
    </location>
</feature>
<dbReference type="RefSeq" id="WP_090390249.1">
    <property type="nucleotide sequence ID" value="NZ_FMZO01000005.1"/>
</dbReference>
<evidence type="ECO:0000259" key="3">
    <source>
        <dbReference type="Pfam" id="PF17389"/>
    </source>
</evidence>
<dbReference type="Gene3D" id="2.60.420.10">
    <property type="entry name" value="Maltose phosphorylase, domain 3"/>
    <property type="match status" value="1"/>
</dbReference>
<keyword evidence="6" id="KW-1185">Reference proteome</keyword>
<feature type="domain" description="Alpha-L-rhamnosidase concanavalin-like" evidence="1">
    <location>
        <begin position="264"/>
        <end position="348"/>
    </location>
</feature>
<dbReference type="InterPro" id="IPR013737">
    <property type="entry name" value="Bac_rhamnosid_N"/>
</dbReference>
<evidence type="ECO:0000259" key="1">
    <source>
        <dbReference type="Pfam" id="PF05592"/>
    </source>
</evidence>
<evidence type="ECO:0000259" key="4">
    <source>
        <dbReference type="Pfam" id="PF17390"/>
    </source>
</evidence>
<accession>A0A1G6RHK2</accession>
<gene>
    <name evidence="5" type="ORF">SAMN04487894_105281</name>
</gene>
<feature type="domain" description="Alpha-L-rhamnosidase six-hairpin glycosidase" evidence="3">
    <location>
        <begin position="370"/>
        <end position="699"/>
    </location>
</feature>
<evidence type="ECO:0000259" key="2">
    <source>
        <dbReference type="Pfam" id="PF08531"/>
    </source>
</evidence>
<dbReference type="InterPro" id="IPR035396">
    <property type="entry name" value="Bac_rhamnosid6H"/>
</dbReference>
<evidence type="ECO:0000313" key="5">
    <source>
        <dbReference type="EMBL" id="SDD03921.1"/>
    </source>
</evidence>
<dbReference type="SUPFAM" id="SSF48208">
    <property type="entry name" value="Six-hairpin glycosidases"/>
    <property type="match status" value="1"/>
</dbReference>
<dbReference type="AlphaFoldDB" id="A0A1G6RHK2"/>
<feature type="domain" description="Alpha-L-rhamnosidase C-terminal" evidence="4">
    <location>
        <begin position="709"/>
        <end position="768"/>
    </location>
</feature>
<dbReference type="SUPFAM" id="SSF49785">
    <property type="entry name" value="Galactose-binding domain-like"/>
    <property type="match status" value="1"/>
</dbReference>
<dbReference type="InterPro" id="IPR012341">
    <property type="entry name" value="6hp_glycosidase-like_sf"/>
</dbReference>
<dbReference type="PANTHER" id="PTHR34987">
    <property type="entry name" value="C, PUTATIVE (AFU_ORTHOLOGUE AFUA_3G02880)-RELATED"/>
    <property type="match status" value="1"/>
</dbReference>
<dbReference type="STRING" id="1285928.SAMN04487894_105281"/>
<dbReference type="OrthoDB" id="9815108at2"/>
<sequence>MNRTSYIGSLVFGLVLSLAVQASGVNLAAKWPAYWITCPGVVPTGYGVFHFRKSFSLSHQPARYLINVSADNRYRLFVNGVPVSQGPARGDLLHWYYEQVDIAHCLKQGSNTIAAVVWNMGEHRPLAQISCQTGLIVQSTAAGDSVINTSQAWKVMHNAAYTPATAYNYFAGATDSVDAAHYPWGWEQTGYNDRGWMDAALLERGTPYGSGTGYSWVLTPRDIPPMEETKQRMGIVRKADGVSIPGAWPAKNGRLLVPANRKIKLLIDQGFLTTGYPELLVNGGKDARIKLSYAEALFKNGRKGDRNAVEGYEMIKAPSDYFITDGGRQRLFRPLWFRTWRYIQLEIETRQEPLEVEDIYAMYTGYPFRENASFESSDESLQKIWQTGWRTARLCAHETYFDCPYYEQLQYIADTRIQALISLYVSGDDRLMKKAIRSFNRSRTYEGITDSRFPGYKPQFIPPFSLFWINMIRDHWMHRGDTALVKECLPGIRSVLSWFENKVDPQTGMLGALPHWNFADWAKPWPWSNEKPLGGVPPGGLTGGSSVLTLQLAYTLRDAVELLSLVNENDLAVHYTVLYQSLLKAVKKNCWNEKRQLFADDPEQNSFSQHANIMAVLSEALPTEKQGMLVSRIIADTSLVQATLYYRFYLFRALKKAGMANVYLKMLQPWKDMLALGLTTFAEKPEPARSDCHAWSASPNYDLLALVCGIEPAAPGFRSVRIAPAPGGLKYIKATMPHPLGMIRMDLSITGDRWTGTVTLPAGSDGLFVYKGKTQKLNPGKNRINYA</sequence>
<dbReference type="Pfam" id="PF05592">
    <property type="entry name" value="Bac_rhamnosid"/>
    <property type="match status" value="1"/>
</dbReference>
<dbReference type="InterPro" id="IPR008979">
    <property type="entry name" value="Galactose-bd-like_sf"/>
</dbReference>
<dbReference type="PANTHER" id="PTHR34987:SF2">
    <property type="entry name" value="B, PUTATIVE (AFU_ORTHOLOGUE AFUA_7G05040)-RELATED"/>
    <property type="match status" value="1"/>
</dbReference>
<name>A0A1G6RHK2_NIADE</name>
<organism evidence="5 6">
    <name type="scientific">Niabella drilacis (strain DSM 25811 / CCM 8410 / CCUG 62505 / LMG 26954 / E90)</name>
    <dbReference type="NCBI Taxonomy" id="1285928"/>
    <lineage>
        <taxon>Bacteria</taxon>
        <taxon>Pseudomonadati</taxon>
        <taxon>Bacteroidota</taxon>
        <taxon>Chitinophagia</taxon>
        <taxon>Chitinophagales</taxon>
        <taxon>Chitinophagaceae</taxon>
        <taxon>Niabella</taxon>
    </lineage>
</organism>
<dbReference type="InterPro" id="IPR008902">
    <property type="entry name" value="Rhamnosid_concanavalin"/>
</dbReference>
<dbReference type="Pfam" id="PF17389">
    <property type="entry name" value="Bac_rhamnosid6H"/>
    <property type="match status" value="1"/>
</dbReference>
<reference evidence="6" key="1">
    <citation type="submission" date="2016-10" db="EMBL/GenBank/DDBJ databases">
        <authorList>
            <person name="Varghese N."/>
            <person name="Submissions S."/>
        </authorList>
    </citation>
    <scope>NUCLEOTIDE SEQUENCE [LARGE SCALE GENOMIC DNA]</scope>
    <source>
        <strain evidence="6">DSM 25811 / CCM 8410 / LMG 26954 / E90</strain>
    </source>
</reference>
<dbReference type="InterPro" id="IPR035398">
    <property type="entry name" value="Bac_rhamnosid_C"/>
</dbReference>
<dbReference type="Pfam" id="PF17390">
    <property type="entry name" value="Bac_rhamnosid_C"/>
    <property type="match status" value="1"/>
</dbReference>
<dbReference type="Gene3D" id="1.50.10.10">
    <property type="match status" value="1"/>
</dbReference>
<proteinExistence type="predicted"/>
<dbReference type="Proteomes" id="UP000198757">
    <property type="component" value="Unassembled WGS sequence"/>
</dbReference>
<dbReference type="InterPro" id="IPR008928">
    <property type="entry name" value="6-hairpin_glycosidase_sf"/>
</dbReference>
<dbReference type="EMBL" id="FMZO01000005">
    <property type="protein sequence ID" value="SDD03921.1"/>
    <property type="molecule type" value="Genomic_DNA"/>
</dbReference>
<dbReference type="Pfam" id="PF08531">
    <property type="entry name" value="Bac_rhamnosid_N"/>
    <property type="match status" value="1"/>
</dbReference>
<evidence type="ECO:0000313" key="6">
    <source>
        <dbReference type="Proteomes" id="UP000198757"/>
    </source>
</evidence>
<dbReference type="Gene3D" id="2.60.120.260">
    <property type="entry name" value="Galactose-binding domain-like"/>
    <property type="match status" value="2"/>
</dbReference>
<protein>
    <submittedName>
        <fullName evidence="5">Alpha-L-rhamnosidase N-terminal domain-containing protein</fullName>
    </submittedName>
</protein>
<dbReference type="GO" id="GO:0005975">
    <property type="term" value="P:carbohydrate metabolic process"/>
    <property type="evidence" value="ECO:0007669"/>
    <property type="project" value="InterPro"/>
</dbReference>